<gene>
    <name evidence="2" type="ORF">ANCCAN_23526</name>
</gene>
<reference evidence="2 3" key="1">
    <citation type="submission" date="2014-10" db="EMBL/GenBank/DDBJ databases">
        <title>Draft genome of the hookworm Ancylostoma caninum.</title>
        <authorList>
            <person name="Mitreva M."/>
        </authorList>
    </citation>
    <scope>NUCLEOTIDE SEQUENCE [LARGE SCALE GENOMIC DNA]</scope>
    <source>
        <strain evidence="2 3">Baltimore</strain>
    </source>
</reference>
<dbReference type="OrthoDB" id="414826at2759"/>
<dbReference type="CDD" id="cd05380">
    <property type="entry name" value="CAP_euk"/>
    <property type="match status" value="2"/>
</dbReference>
<accession>A0A368FEY7</accession>
<dbReference type="InterPro" id="IPR001283">
    <property type="entry name" value="CRISP-related"/>
</dbReference>
<sequence length="347" mass="37798">MCTNAVAWDCNLEKEAQENAEKCTAYAGTYGANEQMFKGKPCNATSKTKEVLNTWWKEIRSATLPGDNKYDKTMIPHFGQMAFHESTIMACSYAACSGQTNLLCLYEKPAVDQQELYAAGDTCGDCADKCIDNLCQPAVVNHIADKTTCADGKLSDELTEAAVNMHNYYRGVIASGWAKDPKSMYAPRASKMNKLAYECNNYAKDAAEKLDNCEYPVPAPTKGVQNTHKFDNNWTISHGDALEQAISAWYGELEKSGGIGDDPTYKDDMQTNGLGNYVNLANEANTVVGCAAKTCQAKGYTLVACQYDSTLTADDPIYTTGKPCSKCSTNNVNKNCETENPKALCVA</sequence>
<protein>
    <submittedName>
        <fullName evidence="2">SCP-like protein</fullName>
    </submittedName>
</protein>
<dbReference type="SMART" id="SM00198">
    <property type="entry name" value="SCP"/>
    <property type="match status" value="1"/>
</dbReference>
<name>A0A368FEY7_ANCCA</name>
<dbReference type="PANTHER" id="PTHR10334">
    <property type="entry name" value="CYSTEINE-RICH SECRETORY PROTEIN-RELATED"/>
    <property type="match status" value="1"/>
</dbReference>
<keyword evidence="3" id="KW-1185">Reference proteome</keyword>
<dbReference type="Pfam" id="PF00188">
    <property type="entry name" value="CAP"/>
    <property type="match status" value="2"/>
</dbReference>
<evidence type="ECO:0000313" key="2">
    <source>
        <dbReference type="EMBL" id="RCN30703.1"/>
    </source>
</evidence>
<dbReference type="Proteomes" id="UP000252519">
    <property type="component" value="Unassembled WGS sequence"/>
</dbReference>
<dbReference type="STRING" id="29170.A0A368FEY7"/>
<comment type="caution">
    <text evidence="2">The sequence shown here is derived from an EMBL/GenBank/DDBJ whole genome shotgun (WGS) entry which is preliminary data.</text>
</comment>
<dbReference type="AlphaFoldDB" id="A0A368FEY7"/>
<organism evidence="2 3">
    <name type="scientific">Ancylostoma caninum</name>
    <name type="common">Dog hookworm</name>
    <dbReference type="NCBI Taxonomy" id="29170"/>
    <lineage>
        <taxon>Eukaryota</taxon>
        <taxon>Metazoa</taxon>
        <taxon>Ecdysozoa</taxon>
        <taxon>Nematoda</taxon>
        <taxon>Chromadorea</taxon>
        <taxon>Rhabditida</taxon>
        <taxon>Rhabditina</taxon>
        <taxon>Rhabditomorpha</taxon>
        <taxon>Strongyloidea</taxon>
        <taxon>Ancylostomatidae</taxon>
        <taxon>Ancylostomatinae</taxon>
        <taxon>Ancylostoma</taxon>
    </lineage>
</organism>
<evidence type="ECO:0000259" key="1">
    <source>
        <dbReference type="SMART" id="SM00198"/>
    </source>
</evidence>
<dbReference type="Gene3D" id="3.40.33.10">
    <property type="entry name" value="CAP"/>
    <property type="match status" value="2"/>
</dbReference>
<dbReference type="InterPro" id="IPR014044">
    <property type="entry name" value="CAP_dom"/>
</dbReference>
<dbReference type="InterPro" id="IPR035940">
    <property type="entry name" value="CAP_sf"/>
</dbReference>
<dbReference type="EMBL" id="JOJR01001488">
    <property type="protein sequence ID" value="RCN30703.1"/>
    <property type="molecule type" value="Genomic_DNA"/>
</dbReference>
<proteinExistence type="predicted"/>
<dbReference type="SUPFAM" id="SSF55797">
    <property type="entry name" value="PR-1-like"/>
    <property type="match status" value="2"/>
</dbReference>
<evidence type="ECO:0000313" key="3">
    <source>
        <dbReference type="Proteomes" id="UP000252519"/>
    </source>
</evidence>
<feature type="domain" description="SCP" evidence="1">
    <location>
        <begin position="157"/>
        <end position="321"/>
    </location>
</feature>